<sequence length="686" mass="72695">MAAFVAAGPTVRKDEAANAITPPTEPVEVEVKPSEEPVKLPVSNDEPANDATSATTASETKPTESVSTTTVPSTTGEASPSPSPTTSSSTTTKAPTTAASVTSSVPTTKPPRKTITFDQRQEGKYNIRADLENFVIVVVPSGSSSGASLLDLLTRSAHKKDALHQTRKASHKRKHHKAHSAAQKKIAQATPEVIVLDETHQRSGQLETEEFIEGRTPYKVDLSSTLAAFVAAGPTVRKDEAANAITPPTEPVEVEVKPSEEPVKLPVSNDEPANDATSATTASEMKPTESVSTTTVPSTTGEASPSPSPTTSSSTTTKAPTTAASVTSSVPTTKPPRKTITFDQRQEGKYNIRADLENFVIVVVPSGSSSGASLLDLLTRSAHKKDALHQTRKASHKRKHHKAHSAAQKKVAQATPEVIVLDETHQRSGQLETEEFIEGRTPYKVDLSSSARSVDGADSNDHHHHQAAAAAAGNKPSSFTFSLEPSVAASRLVRFPSGNYPQPQADGRALRFGGHPNTNTLAATTSSNNPSGSSTSATNNLRLLPPGDGDNAQSRRDGNSLLVLRPGSGSDGGAIGRDADPGDDRLQSAGGYLPPATVLVEPYHSYHAPSSFDSLEYEPARSDVDMTQLQLEPDYREYDELTPIGDETDGGLVVGDWEELRLLGAQEQCGPDRKRDSYGVCQFVQP</sequence>
<feature type="compositionally biased region" description="Basic residues" evidence="1">
    <location>
        <begin position="392"/>
        <end position="404"/>
    </location>
</feature>
<feature type="region of interest" description="Disordered" evidence="1">
    <location>
        <begin position="392"/>
        <end position="413"/>
    </location>
</feature>
<feature type="compositionally biased region" description="Low complexity" evidence="1">
    <location>
        <begin position="58"/>
        <end position="107"/>
    </location>
</feature>
<keyword evidence="3" id="KW-1185">Reference proteome</keyword>
<feature type="compositionally biased region" description="Low complexity" evidence="1">
    <location>
        <begin position="288"/>
        <end position="332"/>
    </location>
</feature>
<feature type="compositionally biased region" description="Basic and acidic residues" evidence="1">
    <location>
        <begin position="254"/>
        <end position="263"/>
    </location>
</feature>
<dbReference type="AlphaFoldDB" id="A0A182XDC8"/>
<reference evidence="2" key="1">
    <citation type="submission" date="2020-05" db="UniProtKB">
        <authorList>
            <consortium name="EnsemblMetazoa"/>
        </authorList>
    </citation>
    <scope>IDENTIFICATION</scope>
    <source>
        <strain evidence="2">SANGQUA</strain>
    </source>
</reference>
<evidence type="ECO:0000256" key="1">
    <source>
        <dbReference type="SAM" id="MobiDB-lite"/>
    </source>
</evidence>
<organism evidence="2 3">
    <name type="scientific">Anopheles quadriannulatus</name>
    <name type="common">Mosquito</name>
    <dbReference type="NCBI Taxonomy" id="34691"/>
    <lineage>
        <taxon>Eukaryota</taxon>
        <taxon>Metazoa</taxon>
        <taxon>Ecdysozoa</taxon>
        <taxon>Arthropoda</taxon>
        <taxon>Hexapoda</taxon>
        <taxon>Insecta</taxon>
        <taxon>Pterygota</taxon>
        <taxon>Neoptera</taxon>
        <taxon>Endopterygota</taxon>
        <taxon>Diptera</taxon>
        <taxon>Nematocera</taxon>
        <taxon>Culicoidea</taxon>
        <taxon>Culicidae</taxon>
        <taxon>Anophelinae</taxon>
        <taxon>Anopheles</taxon>
    </lineage>
</organism>
<dbReference type="VEuPathDB" id="VectorBase:AQUA007829"/>
<feature type="region of interest" description="Disordered" evidence="1">
    <location>
        <begin position="442"/>
        <end position="476"/>
    </location>
</feature>
<protein>
    <submittedName>
        <fullName evidence="2">Uncharacterized protein</fullName>
    </submittedName>
</protein>
<feature type="compositionally biased region" description="Low complexity" evidence="1">
    <location>
        <begin position="517"/>
        <end position="540"/>
    </location>
</feature>
<dbReference type="PANTHER" id="PTHR35193">
    <property type="entry name" value="MUCIN 13A, CELL SURFACE-ASSOCIATED-RELATED"/>
    <property type="match status" value="1"/>
</dbReference>
<proteinExistence type="predicted"/>
<name>A0A182XDC8_ANOQN</name>
<feature type="region of interest" description="Disordered" evidence="1">
    <location>
        <begin position="498"/>
        <end position="591"/>
    </location>
</feature>
<evidence type="ECO:0000313" key="3">
    <source>
        <dbReference type="Proteomes" id="UP000076407"/>
    </source>
</evidence>
<feature type="region of interest" description="Disordered" evidence="1">
    <location>
        <begin position="1"/>
        <end position="120"/>
    </location>
</feature>
<feature type="region of interest" description="Disordered" evidence="1">
    <location>
        <begin position="240"/>
        <end position="345"/>
    </location>
</feature>
<dbReference type="PANTHER" id="PTHR35193:SF5">
    <property type="entry name" value="FLOCCULATION PROTEIN FLO11"/>
    <property type="match status" value="1"/>
</dbReference>
<dbReference type="Proteomes" id="UP000076407">
    <property type="component" value="Unassembled WGS sequence"/>
</dbReference>
<accession>A0A182XDC8</accession>
<evidence type="ECO:0000313" key="2">
    <source>
        <dbReference type="EnsemblMetazoa" id="AQUA007829-PA"/>
    </source>
</evidence>
<dbReference type="EnsemblMetazoa" id="AQUA007829-RA">
    <property type="protein sequence ID" value="AQUA007829-PA"/>
    <property type="gene ID" value="AQUA007829"/>
</dbReference>
<feature type="compositionally biased region" description="Basic and acidic residues" evidence="1">
    <location>
        <begin position="577"/>
        <end position="586"/>
    </location>
</feature>
<feature type="compositionally biased region" description="Basic and acidic residues" evidence="1">
    <location>
        <begin position="29"/>
        <end position="38"/>
    </location>
</feature>